<keyword evidence="2" id="KW-1185">Reference proteome</keyword>
<proteinExistence type="predicted"/>
<dbReference type="AlphaFoldDB" id="A0AAN9CR93"/>
<dbReference type="EMBL" id="JAYKXH010000014">
    <property type="protein sequence ID" value="KAK7146533.1"/>
    <property type="molecule type" value="Genomic_DNA"/>
</dbReference>
<reference evidence="1 2" key="1">
    <citation type="submission" date="2024-02" db="EMBL/GenBank/DDBJ databases">
        <title>Chromosome-level genome assembly of the Eurasian Minnow (Phoxinus phoxinus).</title>
        <authorList>
            <person name="Oriowo T.O."/>
            <person name="Martin S."/>
            <person name="Stange M."/>
            <person name="Chrysostomakis Y."/>
            <person name="Brown T."/>
            <person name="Winkler S."/>
            <person name="Kukowka S."/>
            <person name="Myers E.W."/>
            <person name="Bohne A."/>
        </authorList>
    </citation>
    <scope>NUCLEOTIDE SEQUENCE [LARGE SCALE GENOMIC DNA]</scope>
    <source>
        <strain evidence="1">ZFMK-TIS-60720</strain>
        <tissue evidence="1">Whole Organism</tissue>
    </source>
</reference>
<accession>A0AAN9CR93</accession>
<sequence length="76" mass="8361">MSLMAGHNERVTGSKIIRAAKPASLGQTRLFILALIQSRTVNSHAETMTRRGGVVVRQIDPKKQIDSLVNVHKVLD</sequence>
<name>A0AAN9CR93_9TELE</name>
<gene>
    <name evidence="1" type="ORF">R3I93_014091</name>
</gene>
<evidence type="ECO:0000313" key="1">
    <source>
        <dbReference type="EMBL" id="KAK7146533.1"/>
    </source>
</evidence>
<comment type="caution">
    <text evidence="1">The sequence shown here is derived from an EMBL/GenBank/DDBJ whole genome shotgun (WGS) entry which is preliminary data.</text>
</comment>
<dbReference type="Proteomes" id="UP001364617">
    <property type="component" value="Unassembled WGS sequence"/>
</dbReference>
<organism evidence="1 2">
    <name type="scientific">Phoxinus phoxinus</name>
    <name type="common">Eurasian minnow</name>
    <dbReference type="NCBI Taxonomy" id="58324"/>
    <lineage>
        <taxon>Eukaryota</taxon>
        <taxon>Metazoa</taxon>
        <taxon>Chordata</taxon>
        <taxon>Craniata</taxon>
        <taxon>Vertebrata</taxon>
        <taxon>Euteleostomi</taxon>
        <taxon>Actinopterygii</taxon>
        <taxon>Neopterygii</taxon>
        <taxon>Teleostei</taxon>
        <taxon>Ostariophysi</taxon>
        <taxon>Cypriniformes</taxon>
        <taxon>Leuciscidae</taxon>
        <taxon>Phoxininae</taxon>
        <taxon>Phoxinus</taxon>
    </lineage>
</organism>
<protein>
    <submittedName>
        <fullName evidence="1">Uncharacterized protein</fullName>
    </submittedName>
</protein>
<evidence type="ECO:0000313" key="2">
    <source>
        <dbReference type="Proteomes" id="UP001364617"/>
    </source>
</evidence>